<evidence type="ECO:0000313" key="9">
    <source>
        <dbReference type="Proteomes" id="UP000545286"/>
    </source>
</evidence>
<evidence type="ECO:0000256" key="5">
    <source>
        <dbReference type="HAMAP-Rule" id="MF_00743"/>
    </source>
</evidence>
<reference evidence="8 9" key="1">
    <citation type="submission" date="2020-08" db="EMBL/GenBank/DDBJ databases">
        <title>Sequencing the genomes of 1000 actinobacteria strains.</title>
        <authorList>
            <person name="Klenk H.-P."/>
        </authorList>
    </citation>
    <scope>NUCLEOTIDE SEQUENCE [LARGE SCALE GENOMIC DNA]</scope>
    <source>
        <strain evidence="8 9">DSM 20419</strain>
    </source>
</reference>
<feature type="binding site" evidence="5">
    <location>
        <position position="185"/>
    </location>
    <ligand>
        <name>substrate</name>
    </ligand>
</feature>
<dbReference type="EMBL" id="JACHWJ010000001">
    <property type="protein sequence ID" value="MBB2957111.1"/>
    <property type="molecule type" value="Genomic_DNA"/>
</dbReference>
<sequence length="467" mass="49325">MVENQDEYRIEHDTMGEVRVPKNALYAAQTQRAVENFPISGAGLEPGQIIALARIKRAAAIVNAKLGIIEQPVADAIVAAAQQIIDGEHLDQFPIDVYQTGSGTSSNMNINEVLATLATRGLGDSVHPNDHVNASQSSNDVFPTSVHVAVTDALLNDLVPGLEHLAEALERKAAQWATTVKAGRTHLMDATPVTLGQEFAGYARQIRLGVERVQSTISRVAEVPLGGTATGTGINTPAGFSQQVIAELADNAQLPLTEALDHFEAQGARDGLVEASGALRTIAVSLIKINNDLRWMGSGPNTGLGEIQIPDLQPGSSIMPGKVNPVVPEAVLMVASRVIGNDAAIVFGGASGSFELNVQIPVMGTALLESIRLLANGVRVLADKTVEGLVANEERARALAESSPSIVTPLNRIIGYEAAAKIAKHSVANKVTVRQAVIDLGYVERGDITEEQLDEKLDVLSMTSPNL</sequence>
<evidence type="ECO:0000256" key="1">
    <source>
        <dbReference type="ARBA" id="ARBA00009084"/>
    </source>
</evidence>
<organism evidence="8 9">
    <name type="scientific">Pseudoclavibacter helvolus</name>
    <dbReference type="NCBI Taxonomy" id="255205"/>
    <lineage>
        <taxon>Bacteria</taxon>
        <taxon>Bacillati</taxon>
        <taxon>Actinomycetota</taxon>
        <taxon>Actinomycetes</taxon>
        <taxon>Micrococcales</taxon>
        <taxon>Microbacteriaceae</taxon>
        <taxon>Pseudoclavibacter</taxon>
    </lineage>
</organism>
<evidence type="ECO:0000313" key="8">
    <source>
        <dbReference type="EMBL" id="MBB2957111.1"/>
    </source>
</evidence>
<dbReference type="GO" id="GO:0006099">
    <property type="term" value="P:tricarboxylic acid cycle"/>
    <property type="evidence" value="ECO:0007669"/>
    <property type="project" value="UniProtKB-UniRule"/>
</dbReference>
<dbReference type="PANTHER" id="PTHR11444:SF22">
    <property type="entry name" value="FUMARATE HYDRATASE CLASS II"/>
    <property type="match status" value="1"/>
</dbReference>
<dbReference type="InterPro" id="IPR020557">
    <property type="entry name" value="Fumarate_lyase_CS"/>
</dbReference>
<dbReference type="Gene3D" id="1.10.40.30">
    <property type="entry name" value="Fumarase/aspartase (C-terminal domain)"/>
    <property type="match status" value="1"/>
</dbReference>
<feature type="binding site" description="in site B" evidence="5">
    <location>
        <begin position="127"/>
        <end position="130"/>
    </location>
    <ligand>
        <name>substrate</name>
    </ligand>
</feature>
<evidence type="ECO:0000259" key="7">
    <source>
        <dbReference type="Pfam" id="PF10415"/>
    </source>
</evidence>
<dbReference type="InterPro" id="IPR000362">
    <property type="entry name" value="Fumarate_lyase_fam"/>
</dbReference>
<dbReference type="PRINTS" id="PR00145">
    <property type="entry name" value="ARGSUCLYASE"/>
</dbReference>
<dbReference type="InterPro" id="IPR024083">
    <property type="entry name" value="Fumarase/histidase_N"/>
</dbReference>
<dbReference type="PROSITE" id="PS00163">
    <property type="entry name" value="FUMARATE_LYASES"/>
    <property type="match status" value="1"/>
</dbReference>
<comment type="function">
    <text evidence="5">Involved in the TCA cycle. Catalyzes the stereospecific interconversion of fumarate to L-malate.</text>
</comment>
<dbReference type="Pfam" id="PF00206">
    <property type="entry name" value="Lyase_1"/>
    <property type="match status" value="1"/>
</dbReference>
<feature type="binding site" evidence="5">
    <location>
        <position position="317"/>
    </location>
    <ligand>
        <name>substrate</name>
    </ligand>
</feature>
<feature type="domain" description="Fumarase C C-terminal" evidence="7">
    <location>
        <begin position="406"/>
        <end position="463"/>
    </location>
</feature>
<comment type="subcellular location">
    <subcellularLocation>
        <location evidence="5">Cytoplasm</location>
    </subcellularLocation>
</comment>
<comment type="caution">
    <text evidence="8">The sequence shown here is derived from an EMBL/GenBank/DDBJ whole genome shotgun (WGS) entry which is preliminary data.</text>
</comment>
<feature type="site" description="Important for catalytic activity" evidence="5">
    <location>
        <position position="329"/>
    </location>
</feature>
<evidence type="ECO:0000256" key="3">
    <source>
        <dbReference type="ARBA" id="ARBA00022532"/>
    </source>
</evidence>
<feature type="binding site" evidence="5">
    <location>
        <begin position="102"/>
        <end position="104"/>
    </location>
    <ligand>
        <name>substrate</name>
    </ligand>
</feature>
<dbReference type="InterPro" id="IPR005677">
    <property type="entry name" value="Fum_hydII"/>
</dbReference>
<feature type="binding site" evidence="5">
    <location>
        <begin position="322"/>
        <end position="324"/>
    </location>
    <ligand>
        <name>substrate</name>
    </ligand>
</feature>
<proteinExistence type="inferred from homology"/>
<accession>A0A7W4UMC3</accession>
<dbReference type="AlphaFoldDB" id="A0A7W4UMC3"/>
<dbReference type="FunFam" id="1.10.275.10:FF:000001">
    <property type="entry name" value="Fumarate hydratase, mitochondrial"/>
    <property type="match status" value="1"/>
</dbReference>
<feature type="domain" description="Fumarate lyase N-terminal" evidence="6">
    <location>
        <begin position="16"/>
        <end position="340"/>
    </location>
</feature>
<dbReference type="UniPathway" id="UPA00223">
    <property type="reaction ID" value="UER01007"/>
</dbReference>
<protein>
    <recommendedName>
        <fullName evidence="5">Fumarate hydratase class II</fullName>
        <shortName evidence="5">Fumarase C</shortName>
        <ecNumber evidence="5">4.2.1.2</ecNumber>
    </recommendedName>
    <alternativeName>
        <fullName evidence="5">Aerobic fumarase</fullName>
    </alternativeName>
    <alternativeName>
        <fullName evidence="5">Iron-independent fumarase</fullName>
    </alternativeName>
</protein>
<dbReference type="PRINTS" id="PR00149">
    <property type="entry name" value="FUMRATELYASE"/>
</dbReference>
<feature type="binding site" evidence="5">
    <location>
        <begin position="137"/>
        <end position="139"/>
    </location>
    <ligand>
        <name>substrate</name>
    </ligand>
</feature>
<keyword evidence="9" id="KW-1185">Reference proteome</keyword>
<dbReference type="PANTHER" id="PTHR11444">
    <property type="entry name" value="ASPARTATEAMMONIA/ARGININOSUCCINATE/ADENYLOSUCCINATE LYASE"/>
    <property type="match status" value="1"/>
</dbReference>
<dbReference type="GO" id="GO:0004333">
    <property type="term" value="F:fumarate hydratase activity"/>
    <property type="evidence" value="ECO:0007669"/>
    <property type="project" value="UniProtKB-UniRule"/>
</dbReference>
<gene>
    <name evidence="5" type="primary">fumC</name>
    <name evidence="8" type="ORF">FHX72_001223</name>
</gene>
<name>A0A7W4UMC3_9MICO</name>
<dbReference type="InterPro" id="IPR018951">
    <property type="entry name" value="Fumarase_C_C"/>
</dbReference>
<dbReference type="Pfam" id="PF10415">
    <property type="entry name" value="FumaraseC_C"/>
    <property type="match status" value="1"/>
</dbReference>
<dbReference type="NCBIfam" id="NF008909">
    <property type="entry name" value="PRK12273.1"/>
    <property type="match status" value="1"/>
</dbReference>
<evidence type="ECO:0000256" key="2">
    <source>
        <dbReference type="ARBA" id="ARBA00022490"/>
    </source>
</evidence>
<comment type="pathway">
    <text evidence="5">Carbohydrate metabolism; tricarboxylic acid cycle; (S)-malate from fumarate: step 1/1.</text>
</comment>
<dbReference type="InterPro" id="IPR008948">
    <property type="entry name" value="L-Aspartase-like"/>
</dbReference>
<dbReference type="Gene3D" id="1.10.275.10">
    <property type="entry name" value="Fumarase/aspartase (N-terminal domain)"/>
    <property type="match status" value="1"/>
</dbReference>
<dbReference type="RefSeq" id="WP_377606368.1">
    <property type="nucleotide sequence ID" value="NZ_JACHWJ010000001.1"/>
</dbReference>
<keyword evidence="2 5" id="KW-0963">Cytoplasm</keyword>
<dbReference type="SUPFAM" id="SSF48557">
    <property type="entry name" value="L-aspartase-like"/>
    <property type="match status" value="1"/>
</dbReference>
<dbReference type="GO" id="GO:0005737">
    <property type="term" value="C:cytoplasm"/>
    <property type="evidence" value="ECO:0007669"/>
    <property type="project" value="UniProtKB-SubCell"/>
</dbReference>
<dbReference type="Gene3D" id="1.20.200.10">
    <property type="entry name" value="Fumarase/aspartase (Central domain)"/>
    <property type="match status" value="1"/>
</dbReference>
<dbReference type="FunFam" id="1.20.200.10:FF:000001">
    <property type="entry name" value="Fumarate hydratase, mitochondrial"/>
    <property type="match status" value="1"/>
</dbReference>
<comment type="miscellaneous">
    <text evidence="5">There are 2 substrate-binding sites: the catalytic A site, and the non-catalytic B site that may play a role in the transfer of substrate or product between the active site and the solvent. Alternatively, the B site may bind allosteric effectors.</text>
</comment>
<evidence type="ECO:0000256" key="4">
    <source>
        <dbReference type="ARBA" id="ARBA00023239"/>
    </source>
</evidence>
<keyword evidence="4 5" id="KW-0456">Lyase</keyword>
<keyword evidence="3 5" id="KW-0816">Tricarboxylic acid cycle</keyword>
<dbReference type="InterPro" id="IPR022761">
    <property type="entry name" value="Fumarate_lyase_N"/>
</dbReference>
<feature type="active site" evidence="5">
    <location>
        <position position="316"/>
    </location>
</feature>
<comment type="catalytic activity">
    <reaction evidence="5">
        <text>(S)-malate = fumarate + H2O</text>
        <dbReference type="Rhea" id="RHEA:12460"/>
        <dbReference type="ChEBI" id="CHEBI:15377"/>
        <dbReference type="ChEBI" id="CHEBI:15589"/>
        <dbReference type="ChEBI" id="CHEBI:29806"/>
        <dbReference type="EC" id="4.2.1.2"/>
    </reaction>
</comment>
<dbReference type="Proteomes" id="UP000545286">
    <property type="component" value="Unassembled WGS sequence"/>
</dbReference>
<comment type="similarity">
    <text evidence="1 5">Belongs to the class-II fumarase/aspartase family. Fumarase subfamily.</text>
</comment>
<comment type="subunit">
    <text evidence="5">Homotetramer.</text>
</comment>
<dbReference type="GO" id="GO:0006106">
    <property type="term" value="P:fumarate metabolic process"/>
    <property type="evidence" value="ECO:0007669"/>
    <property type="project" value="InterPro"/>
</dbReference>
<feature type="active site" description="Proton donor/acceptor" evidence="5">
    <location>
        <position position="186"/>
    </location>
</feature>
<dbReference type="EC" id="4.2.1.2" evidence="5"/>
<evidence type="ECO:0000259" key="6">
    <source>
        <dbReference type="Pfam" id="PF00206"/>
    </source>
</evidence>
<dbReference type="HAMAP" id="MF_00743">
    <property type="entry name" value="FumaraseC"/>
    <property type="match status" value="1"/>
</dbReference>